<name>A0A845FEN0_9BACI</name>
<evidence type="ECO:0000313" key="3">
    <source>
        <dbReference type="EMBL" id="MYL72321.1"/>
    </source>
</evidence>
<feature type="signal peptide" evidence="2">
    <location>
        <begin position="1"/>
        <end position="23"/>
    </location>
</feature>
<accession>A0A845FEN0</accession>
<keyword evidence="1" id="KW-1133">Transmembrane helix</keyword>
<dbReference type="AlphaFoldDB" id="A0A845FEN0"/>
<feature type="transmembrane region" description="Helical" evidence="1">
    <location>
        <begin position="134"/>
        <end position="155"/>
    </location>
</feature>
<sequence>MRLLVMLCCLLFPLFYLSITASATSWAYPFVVYDGYIYVVEEEATEVKVEEKIGEVTAYSDMQQYEGNFSNVFEKGTDYYKLSGHPTTDMIAVEERKGVYRKAEREAAYTYRSEKNEASDSFLDKGEPVEQEDLALGTYLFLCFMIVLAGTIYLFQRKGT</sequence>
<keyword evidence="1" id="KW-0812">Transmembrane</keyword>
<dbReference type="OrthoDB" id="2357153at2"/>
<evidence type="ECO:0000313" key="4">
    <source>
        <dbReference type="Proteomes" id="UP000450457"/>
    </source>
</evidence>
<comment type="caution">
    <text evidence="3">The sequence shown here is derived from an EMBL/GenBank/DDBJ whole genome shotgun (WGS) entry which is preliminary data.</text>
</comment>
<proteinExistence type="predicted"/>
<protein>
    <submittedName>
        <fullName evidence="3">Uncharacterized protein</fullName>
    </submittedName>
</protein>
<reference evidence="3 4" key="1">
    <citation type="submission" date="2019-11" db="EMBL/GenBank/DDBJ databases">
        <title>Genome sequences of 17 halophilic strains isolated from different environments.</title>
        <authorList>
            <person name="Furrow R.E."/>
        </authorList>
    </citation>
    <scope>NUCLEOTIDE SEQUENCE [LARGE SCALE GENOMIC DNA]</scope>
    <source>
        <strain evidence="3 4">SL-4</strain>
    </source>
</reference>
<keyword evidence="1" id="KW-0472">Membrane</keyword>
<evidence type="ECO:0000256" key="1">
    <source>
        <dbReference type="SAM" id="Phobius"/>
    </source>
</evidence>
<dbReference type="Proteomes" id="UP000450457">
    <property type="component" value="Unassembled WGS sequence"/>
</dbReference>
<gene>
    <name evidence="3" type="ORF">GLW00_15860</name>
</gene>
<keyword evidence="2" id="KW-0732">Signal</keyword>
<feature type="chain" id="PRO_5032361089" evidence="2">
    <location>
        <begin position="24"/>
        <end position="160"/>
    </location>
</feature>
<dbReference type="EMBL" id="WMFA01000008">
    <property type="protein sequence ID" value="MYL72321.1"/>
    <property type="molecule type" value="Genomic_DNA"/>
</dbReference>
<evidence type="ECO:0000256" key="2">
    <source>
        <dbReference type="SAM" id="SignalP"/>
    </source>
</evidence>
<dbReference type="RefSeq" id="WP_160915690.1">
    <property type="nucleotide sequence ID" value="NZ_WMFA01000008.1"/>
</dbReference>
<organism evidence="3 4">
    <name type="scientific">Halobacillus litoralis</name>
    <dbReference type="NCBI Taxonomy" id="45668"/>
    <lineage>
        <taxon>Bacteria</taxon>
        <taxon>Bacillati</taxon>
        <taxon>Bacillota</taxon>
        <taxon>Bacilli</taxon>
        <taxon>Bacillales</taxon>
        <taxon>Bacillaceae</taxon>
        <taxon>Halobacillus</taxon>
    </lineage>
</organism>
<dbReference type="GeneID" id="78008485"/>